<organism evidence="1 2">
    <name type="scientific">Blautia obeum</name>
    <dbReference type="NCBI Taxonomy" id="40520"/>
    <lineage>
        <taxon>Bacteria</taxon>
        <taxon>Bacillati</taxon>
        <taxon>Bacillota</taxon>
        <taxon>Clostridia</taxon>
        <taxon>Lachnospirales</taxon>
        <taxon>Lachnospiraceae</taxon>
        <taxon>Blautia</taxon>
    </lineage>
</organism>
<keyword evidence="1" id="KW-0808">Transferase</keyword>
<dbReference type="RefSeq" id="WP_044961921.1">
    <property type="nucleotide sequence ID" value="NZ_PSQG01000005.1"/>
</dbReference>
<evidence type="ECO:0000313" key="1">
    <source>
        <dbReference type="EMBL" id="RCH45240.1"/>
    </source>
</evidence>
<dbReference type="GO" id="GO:0016301">
    <property type="term" value="F:kinase activity"/>
    <property type="evidence" value="ECO:0007669"/>
    <property type="project" value="UniProtKB-KW"/>
</dbReference>
<accession>A0A367G3L8</accession>
<keyword evidence="1" id="KW-0418">Kinase</keyword>
<protein>
    <submittedName>
        <fullName evidence="1">Kinase</fullName>
    </submittedName>
</protein>
<name>A0A367G3L8_9FIRM</name>
<comment type="caution">
    <text evidence="1">The sequence shown here is derived from an EMBL/GenBank/DDBJ whole genome shotgun (WGS) entry which is preliminary data.</text>
</comment>
<proteinExistence type="predicted"/>
<sequence>MRLQKVQDALNKKNIKFEYTEEDGCGSLDFMFRGLKFHVWEYEDNGWGAETNIYAAGRSEDIDGDYEEKISAEILSWPDMINN</sequence>
<evidence type="ECO:0000313" key="2">
    <source>
        <dbReference type="Proteomes" id="UP000253208"/>
    </source>
</evidence>
<dbReference type="EMBL" id="PSQG01000005">
    <property type="protein sequence ID" value="RCH45240.1"/>
    <property type="molecule type" value="Genomic_DNA"/>
</dbReference>
<gene>
    <name evidence="1" type="ORF">C4886_04865</name>
</gene>
<dbReference type="Proteomes" id="UP000253208">
    <property type="component" value="Unassembled WGS sequence"/>
</dbReference>
<reference evidence="1 2" key="1">
    <citation type="submission" date="2018-02" db="EMBL/GenBank/DDBJ databases">
        <title>Complete genome sequencing of Faecalibacterium prausnitzii strains isolated from the human gut.</title>
        <authorList>
            <person name="Fitzgerald B.C."/>
            <person name="Shkoporov A.N."/>
            <person name="Ross P.R."/>
            <person name="Hill C."/>
        </authorList>
    </citation>
    <scope>NUCLEOTIDE SEQUENCE [LARGE SCALE GENOMIC DNA]</scope>
    <source>
        <strain evidence="1 2">APC942/31-1</strain>
    </source>
</reference>
<dbReference type="AlphaFoldDB" id="A0A367G3L8"/>